<keyword evidence="4" id="KW-1185">Reference proteome</keyword>
<reference evidence="3" key="1">
    <citation type="submission" date="2021-02" db="EMBL/GenBank/DDBJ databases">
        <authorList>
            <person name="Dougan E. K."/>
            <person name="Rhodes N."/>
            <person name="Thang M."/>
            <person name="Chan C."/>
        </authorList>
    </citation>
    <scope>NUCLEOTIDE SEQUENCE</scope>
</reference>
<protein>
    <recommendedName>
        <fullName evidence="2">PDZ domain-containing protein</fullName>
    </recommendedName>
</protein>
<name>A0A812J1Y7_9DINO</name>
<dbReference type="InterPro" id="IPR001478">
    <property type="entry name" value="PDZ"/>
</dbReference>
<dbReference type="PROSITE" id="PS50106">
    <property type="entry name" value="PDZ"/>
    <property type="match status" value="1"/>
</dbReference>
<organism evidence="3 4">
    <name type="scientific">Symbiodinium natans</name>
    <dbReference type="NCBI Taxonomy" id="878477"/>
    <lineage>
        <taxon>Eukaryota</taxon>
        <taxon>Sar</taxon>
        <taxon>Alveolata</taxon>
        <taxon>Dinophyceae</taxon>
        <taxon>Suessiales</taxon>
        <taxon>Symbiodiniaceae</taxon>
        <taxon>Symbiodinium</taxon>
    </lineage>
</organism>
<evidence type="ECO:0000259" key="2">
    <source>
        <dbReference type="PROSITE" id="PS50106"/>
    </source>
</evidence>
<dbReference type="Gene3D" id="2.30.42.10">
    <property type="match status" value="1"/>
</dbReference>
<dbReference type="SUPFAM" id="SSF50156">
    <property type="entry name" value="PDZ domain-like"/>
    <property type="match status" value="1"/>
</dbReference>
<feature type="domain" description="PDZ" evidence="2">
    <location>
        <begin position="50"/>
        <end position="89"/>
    </location>
</feature>
<dbReference type="Proteomes" id="UP000604046">
    <property type="component" value="Unassembled WGS sequence"/>
</dbReference>
<keyword evidence="1" id="KW-0175">Coiled coil</keyword>
<accession>A0A812J1Y7</accession>
<dbReference type="InterPro" id="IPR036034">
    <property type="entry name" value="PDZ_sf"/>
</dbReference>
<feature type="coiled-coil region" evidence="1">
    <location>
        <begin position="151"/>
        <end position="220"/>
    </location>
</feature>
<dbReference type="EMBL" id="CAJNDS010000315">
    <property type="protein sequence ID" value="CAE7191533.1"/>
    <property type="molecule type" value="Genomic_DNA"/>
</dbReference>
<evidence type="ECO:0000313" key="3">
    <source>
        <dbReference type="EMBL" id="CAE7191533.1"/>
    </source>
</evidence>
<evidence type="ECO:0000256" key="1">
    <source>
        <dbReference type="SAM" id="Coils"/>
    </source>
</evidence>
<dbReference type="OrthoDB" id="433667at2759"/>
<comment type="caution">
    <text evidence="3">The sequence shown here is derived from an EMBL/GenBank/DDBJ whole genome shotgun (WGS) entry which is preliminary data.</text>
</comment>
<dbReference type="AlphaFoldDB" id="A0A812J1Y7"/>
<feature type="coiled-coil region" evidence="1">
    <location>
        <begin position="315"/>
        <end position="383"/>
    </location>
</feature>
<gene>
    <name evidence="3" type="ORF">SNAT2548_LOCUS5044</name>
</gene>
<sequence>METWLKSKADQLAQAAQDHVSAVQQSASKLVAFDAARASEDLKDLEFRDGPLGFTLEGSLVVAVQPSTQAERLGVEIGDRLVKIDGYEVPRYETDFEEQRARKVIAKWLKEMPRPAILTFELPEQDDEETNGPCGADLPERSEEVPKAGAVQVLQAELQRIQEERKKLAAELKDSQETCGQLVAQVESLKKESAPNLRRLSEMEEQVQTLRTQNKELVSAVNASSASRTDEEMLKLRQALAATQEASQAAVQAAQAETAAAEQKCQQQAQEVKSLMLQLADVTACAESRKLQIEPLEKELQGFRAAHEAELDLYREEQERRNGQHRHELEELQHRLEEQELKAEKDRQEAQTELQRSKEALLEAKVNAEAAAVEAAAARHEAEALRSVHRPEPDSLNPEPDGIEVGATPEMPAPAIGDLWDGSQVLEMQKRINLLESRCATLQRRLRSQDALTGVNMRPSWELRLAALTGTQFHRRVP</sequence>
<evidence type="ECO:0000313" key="4">
    <source>
        <dbReference type="Proteomes" id="UP000604046"/>
    </source>
</evidence>
<proteinExistence type="predicted"/>